<keyword evidence="13" id="KW-1185">Reference proteome</keyword>
<evidence type="ECO:0000256" key="1">
    <source>
        <dbReference type="ARBA" id="ARBA00004496"/>
    </source>
</evidence>
<sequence>MKKIIITDDNRMVVESVAQLLPWTQLGFEIVAKAYDGVQALEALKRRGADIVISDIKMPNMDGLQLIREMKKLGLDAKTIVLSSYNDFDMVREAMRLGASEYILKTELDRQTLSQLLIALASQLDQEREALDNIGKRDELSESEILRLKEMDNELRRNRVYIRDQLLRGLCLGHLPEEQFLQQCKSYLEIRYVSGMHALLYLVVDNFQNVLDMRWRGDEQLLSFAAMNVVEELLDRNVRADLFYNGSGEFVVLACLESDGNNSYEYWESLFTQIAEALEQYFRIRISGGLSLDKEDHYPVSKLYVQALEASQFRYILGKGKLITDQDVMQRRNMSSNTSPNRFERVDMLRNALHASHPQLLIKTADSLMVRPEEVTPENFREALRLYEKYSFILSEFLEKNGLRSKCRSLLESFNEFLYDREAIPELNARFLDILRRISEEMATGNSHVRLLMKFVQAHYKEEITLQTASEQLGVNSAYLGRLVQKELQVNFSEYLNHYRIERAKELLLEGKLKIYEIAEAVGYGSTEHFSRMFKKVTGLSPKDYSSGKLK</sequence>
<dbReference type="GO" id="GO:0005737">
    <property type="term" value="C:cytoplasm"/>
    <property type="evidence" value="ECO:0007669"/>
    <property type="project" value="UniProtKB-SubCell"/>
</dbReference>
<dbReference type="PRINTS" id="PR00032">
    <property type="entry name" value="HTHARAC"/>
</dbReference>
<dbReference type="SUPFAM" id="SSF52172">
    <property type="entry name" value="CheY-like"/>
    <property type="match status" value="1"/>
</dbReference>
<protein>
    <submittedName>
        <fullName evidence="12">Response regulator</fullName>
    </submittedName>
</protein>
<dbReference type="InterPro" id="IPR018062">
    <property type="entry name" value="HTH_AraC-typ_CS"/>
</dbReference>
<evidence type="ECO:0000259" key="10">
    <source>
        <dbReference type="PROSITE" id="PS50110"/>
    </source>
</evidence>
<dbReference type="InterPro" id="IPR011006">
    <property type="entry name" value="CheY-like_superfamily"/>
</dbReference>
<feature type="domain" description="GGDEF" evidence="11">
    <location>
        <begin position="195"/>
        <end position="327"/>
    </location>
</feature>
<dbReference type="InterPro" id="IPR020449">
    <property type="entry name" value="Tscrpt_reg_AraC-type_HTH"/>
</dbReference>
<dbReference type="KEGG" id="proo:MJB10_07595"/>
<dbReference type="GO" id="GO:0000160">
    <property type="term" value="P:phosphorelay signal transduction system"/>
    <property type="evidence" value="ECO:0007669"/>
    <property type="project" value="UniProtKB-KW"/>
</dbReference>
<dbReference type="InterPro" id="IPR018060">
    <property type="entry name" value="HTH_AraC"/>
</dbReference>
<keyword evidence="5" id="KW-0805">Transcription regulation</keyword>
<dbReference type="SMART" id="SM00448">
    <property type="entry name" value="REC"/>
    <property type="match status" value="1"/>
</dbReference>
<dbReference type="PROSITE" id="PS01124">
    <property type="entry name" value="HTH_ARAC_FAMILY_2"/>
    <property type="match status" value="1"/>
</dbReference>
<comment type="subcellular location">
    <subcellularLocation>
        <location evidence="1">Cytoplasm</location>
    </subcellularLocation>
</comment>
<dbReference type="Proteomes" id="UP001304650">
    <property type="component" value="Chromosome"/>
</dbReference>
<evidence type="ECO:0000256" key="6">
    <source>
        <dbReference type="ARBA" id="ARBA00023125"/>
    </source>
</evidence>
<evidence type="ECO:0000256" key="7">
    <source>
        <dbReference type="ARBA" id="ARBA00023163"/>
    </source>
</evidence>
<dbReference type="PANTHER" id="PTHR42713">
    <property type="entry name" value="HISTIDINE KINASE-RELATED"/>
    <property type="match status" value="1"/>
</dbReference>
<dbReference type="GO" id="GO:0043565">
    <property type="term" value="F:sequence-specific DNA binding"/>
    <property type="evidence" value="ECO:0007669"/>
    <property type="project" value="InterPro"/>
</dbReference>
<feature type="domain" description="Response regulatory" evidence="10">
    <location>
        <begin position="3"/>
        <end position="120"/>
    </location>
</feature>
<keyword evidence="6" id="KW-0238">DNA-binding</keyword>
<dbReference type="Pfam" id="PF00072">
    <property type="entry name" value="Response_reg"/>
    <property type="match status" value="1"/>
</dbReference>
<evidence type="ECO:0000313" key="12">
    <source>
        <dbReference type="EMBL" id="WNR45952.1"/>
    </source>
</evidence>
<dbReference type="Gene3D" id="1.10.10.60">
    <property type="entry name" value="Homeodomain-like"/>
    <property type="match status" value="2"/>
</dbReference>
<keyword evidence="3 8" id="KW-0597">Phosphoprotein</keyword>
<dbReference type="SMART" id="SM00342">
    <property type="entry name" value="HTH_ARAC"/>
    <property type="match status" value="1"/>
</dbReference>
<dbReference type="InterPro" id="IPR001789">
    <property type="entry name" value="Sig_transdc_resp-reg_receiver"/>
</dbReference>
<accession>A0AA96RNV9</accession>
<dbReference type="InterPro" id="IPR051552">
    <property type="entry name" value="HptR"/>
</dbReference>
<feature type="domain" description="HTH araC/xylS-type" evidence="9">
    <location>
        <begin position="450"/>
        <end position="548"/>
    </location>
</feature>
<gene>
    <name evidence="12" type="ORF">MJB10_07595</name>
</gene>
<keyword evidence="4" id="KW-0902">Two-component regulatory system</keyword>
<proteinExistence type="predicted"/>
<dbReference type="PROSITE" id="PS00041">
    <property type="entry name" value="HTH_ARAC_FAMILY_1"/>
    <property type="match status" value="1"/>
</dbReference>
<dbReference type="AlphaFoldDB" id="A0AA96RNV9"/>
<evidence type="ECO:0000259" key="11">
    <source>
        <dbReference type="PROSITE" id="PS50887"/>
    </source>
</evidence>
<dbReference type="PROSITE" id="PS50110">
    <property type="entry name" value="RESPONSE_REGULATORY"/>
    <property type="match status" value="1"/>
</dbReference>
<dbReference type="GO" id="GO:0003700">
    <property type="term" value="F:DNA-binding transcription factor activity"/>
    <property type="evidence" value="ECO:0007669"/>
    <property type="project" value="InterPro"/>
</dbReference>
<dbReference type="EMBL" id="CP130319">
    <property type="protein sequence ID" value="WNR45952.1"/>
    <property type="molecule type" value="Genomic_DNA"/>
</dbReference>
<organism evidence="12 13">
    <name type="scientific">Paenibacillus roseopurpureus</name>
    <dbReference type="NCBI Taxonomy" id="2918901"/>
    <lineage>
        <taxon>Bacteria</taxon>
        <taxon>Bacillati</taxon>
        <taxon>Bacillota</taxon>
        <taxon>Bacilli</taxon>
        <taxon>Bacillales</taxon>
        <taxon>Paenibacillaceae</taxon>
        <taxon>Paenibacillus</taxon>
    </lineage>
</organism>
<evidence type="ECO:0000313" key="13">
    <source>
        <dbReference type="Proteomes" id="UP001304650"/>
    </source>
</evidence>
<reference evidence="12" key="1">
    <citation type="submission" date="2022-02" db="EMBL/GenBank/DDBJ databases">
        <title>Paenibacillus sp. MBLB1832 Whole Genome Shotgun Sequencing.</title>
        <authorList>
            <person name="Hwang C.Y."/>
            <person name="Cho E.-S."/>
            <person name="Seo M.-J."/>
        </authorList>
    </citation>
    <scope>NUCLEOTIDE SEQUENCE</scope>
    <source>
        <strain evidence="12">MBLB1832</strain>
    </source>
</reference>
<evidence type="ECO:0000256" key="4">
    <source>
        <dbReference type="ARBA" id="ARBA00023012"/>
    </source>
</evidence>
<keyword evidence="2" id="KW-0963">Cytoplasm</keyword>
<keyword evidence="7" id="KW-0804">Transcription</keyword>
<dbReference type="PROSITE" id="PS50887">
    <property type="entry name" value="GGDEF"/>
    <property type="match status" value="1"/>
</dbReference>
<dbReference type="CDD" id="cd17536">
    <property type="entry name" value="REC_YesN-like"/>
    <property type="match status" value="1"/>
</dbReference>
<dbReference type="InterPro" id="IPR009057">
    <property type="entry name" value="Homeodomain-like_sf"/>
</dbReference>
<evidence type="ECO:0000256" key="8">
    <source>
        <dbReference type="PROSITE-ProRule" id="PRU00169"/>
    </source>
</evidence>
<feature type="modified residue" description="4-aspartylphosphate" evidence="8">
    <location>
        <position position="55"/>
    </location>
</feature>
<evidence type="ECO:0000256" key="3">
    <source>
        <dbReference type="ARBA" id="ARBA00022553"/>
    </source>
</evidence>
<evidence type="ECO:0000256" key="2">
    <source>
        <dbReference type="ARBA" id="ARBA00022490"/>
    </source>
</evidence>
<evidence type="ECO:0000256" key="5">
    <source>
        <dbReference type="ARBA" id="ARBA00023015"/>
    </source>
</evidence>
<dbReference type="RefSeq" id="WP_314803146.1">
    <property type="nucleotide sequence ID" value="NZ_CP130319.1"/>
</dbReference>
<evidence type="ECO:0000259" key="9">
    <source>
        <dbReference type="PROSITE" id="PS01124"/>
    </source>
</evidence>
<dbReference type="Pfam" id="PF12833">
    <property type="entry name" value="HTH_18"/>
    <property type="match status" value="1"/>
</dbReference>
<dbReference type="InterPro" id="IPR000160">
    <property type="entry name" value="GGDEF_dom"/>
</dbReference>
<name>A0AA96RNV9_9BACL</name>
<dbReference type="PANTHER" id="PTHR42713:SF3">
    <property type="entry name" value="TRANSCRIPTIONAL REGULATORY PROTEIN HPTR"/>
    <property type="match status" value="1"/>
</dbReference>
<dbReference type="Gene3D" id="3.40.50.2300">
    <property type="match status" value="1"/>
</dbReference>
<dbReference type="SUPFAM" id="SSF46689">
    <property type="entry name" value="Homeodomain-like"/>
    <property type="match status" value="1"/>
</dbReference>